<dbReference type="AlphaFoldDB" id="A0AAX3LTA7"/>
<geneLocation type="plasmid" evidence="1 2">
    <name>unnamed1</name>
</geneLocation>
<keyword evidence="1" id="KW-0614">Plasmid</keyword>
<dbReference type="InterPro" id="IPR031848">
    <property type="entry name" value="PrlF_antitoxin"/>
</dbReference>
<evidence type="ECO:0000313" key="1">
    <source>
        <dbReference type="EMBL" id="WCE71918.1"/>
    </source>
</evidence>
<evidence type="ECO:0000313" key="2">
    <source>
        <dbReference type="Proteomes" id="UP001210770"/>
    </source>
</evidence>
<dbReference type="GO" id="GO:0001558">
    <property type="term" value="P:regulation of cell growth"/>
    <property type="evidence" value="ECO:0007669"/>
    <property type="project" value="InterPro"/>
</dbReference>
<protein>
    <submittedName>
        <fullName evidence="1">Type II toxin-antitoxin system PrlF family antitoxin</fullName>
    </submittedName>
</protein>
<reference evidence="1" key="1">
    <citation type="submission" date="2023-01" db="EMBL/GenBank/DDBJ databases">
        <title>Comparative genomic analysis of cold water coral derived Sulfitobacter faviae: insights into their metabolism and habitat adaptation.</title>
        <authorList>
            <person name="Guo Y."/>
            <person name="Lin S."/>
            <person name="Huang Z."/>
            <person name="Tang K."/>
            <person name="Wang X."/>
        </authorList>
    </citation>
    <scope>NUCLEOTIDE SEQUENCE</scope>
    <source>
        <strain evidence="1">SCSIO W_1865</strain>
        <plasmid evidence="1">unnamed1</plasmid>
    </source>
</reference>
<dbReference type="GO" id="GO:0097351">
    <property type="term" value="F:toxin sequestering activity"/>
    <property type="evidence" value="ECO:0007669"/>
    <property type="project" value="InterPro"/>
</dbReference>
<organism evidence="1 2">
    <name type="scientific">Sulfitobacter faviae</name>
    <dbReference type="NCBI Taxonomy" id="1775881"/>
    <lineage>
        <taxon>Bacteria</taxon>
        <taxon>Pseudomonadati</taxon>
        <taxon>Pseudomonadota</taxon>
        <taxon>Alphaproteobacteria</taxon>
        <taxon>Rhodobacterales</taxon>
        <taxon>Roseobacteraceae</taxon>
        <taxon>Sulfitobacter</taxon>
    </lineage>
</organism>
<proteinExistence type="predicted"/>
<dbReference type="Proteomes" id="UP001210770">
    <property type="component" value="Plasmid unnamed1"/>
</dbReference>
<name>A0AAX3LTA7_9RHOB</name>
<dbReference type="EMBL" id="CP116424">
    <property type="protein sequence ID" value="WCE71918.1"/>
    <property type="molecule type" value="Genomic_DNA"/>
</dbReference>
<sequence>MRSCRLRGRYGRTYIEAMVAEEGDPALDAFLGFIEADIKMHPEGLQALNGGLHDRLKALVGNADVILDAPLSDEDE</sequence>
<accession>A0AAX3LTA7</accession>
<dbReference type="Pfam" id="PF15937">
    <property type="entry name" value="PrlF_antitoxin"/>
    <property type="match status" value="1"/>
</dbReference>
<gene>
    <name evidence="1" type="ORF">PL336_16810</name>
</gene>
<dbReference type="GO" id="GO:0003700">
    <property type="term" value="F:DNA-binding transcription factor activity"/>
    <property type="evidence" value="ECO:0007669"/>
    <property type="project" value="InterPro"/>
</dbReference>